<feature type="region of interest" description="Disordered" evidence="6">
    <location>
        <begin position="298"/>
        <end position="317"/>
    </location>
</feature>
<dbReference type="EMBL" id="SKBN01000221">
    <property type="protein sequence ID" value="TGJ80439.1"/>
    <property type="molecule type" value="Genomic_DNA"/>
</dbReference>
<feature type="transmembrane region" description="Helical" evidence="7">
    <location>
        <begin position="555"/>
        <end position="573"/>
    </location>
</feature>
<name>A0A4Z0Y8E7_9PEZI</name>
<comment type="caution">
    <text evidence="9">The sequence shown here is derived from an EMBL/GenBank/DDBJ whole genome shotgun (WGS) entry which is preliminary data.</text>
</comment>
<keyword evidence="4 7" id="KW-0472">Membrane</keyword>
<evidence type="ECO:0000256" key="6">
    <source>
        <dbReference type="SAM" id="MobiDB-lite"/>
    </source>
</evidence>
<dbReference type="InterPro" id="IPR042321">
    <property type="entry name" value="Ima1"/>
</dbReference>
<dbReference type="STRING" id="37992.A0A4Z0Y8E7"/>
<sequence>MGTLRPRRCLRCFYCGQKSNIRFEAQTSFDCSNCDATNWLDRNGEITDPPAATEVLEHNNVQYAIPRPLPPRSPSPLDSATGSLTGESIFCAACLRNQHMLNSSLAQFEWPDAATGAEHSARERKYWALKKELEKRYPQVCEDCLPKVNKKLNQASYTAQTDHLKRMVNRTRSQRGIMKKRGPLDVLDCLGELSWYAGFALQAAWHLTVVALLVTESYASTPHDGHWIHATLVLFVRFVALSIAQYSKSRRLPATTQLSAQLVILLLMVHVYFTAKKSIHTDTTPLFRQPVPLAAGLHAASDERSATKDPSDLGNVLDSILNSSTAQRDQAARTSPQQSTSLTASLGSPMHGNGGEPPITHEDDEMDWSPSASQHRAFSSYNPYKVKNTNPRFSDVPTEPKPGPIWYKVPPAPTNPAHRSRNPPMRPIIRESPKEKQESFFQSTGRQPIEFTAGSQEDSAKLNLALPKFYAPEPKDDPRDGLLSLFENSFSLSPSPEVEKRERHFQKTSTSGSHAQGDATIPNRTMTRIAEFFSLLAALCGWIFALGSAEHYGRSVALASICVCLIVSIRLAADLEVDHQIRGDARPSVFMPSFANLALVQVMAVILLMWNIWSGSSTSTSSGVYGNTLFGSIIIHHMWHMFA</sequence>
<feature type="transmembrane region" description="Helical" evidence="7">
    <location>
        <begin position="532"/>
        <end position="549"/>
    </location>
</feature>
<keyword evidence="3 7" id="KW-1133">Transmembrane helix</keyword>
<dbReference type="AlphaFoldDB" id="A0A4Z0Y8E7"/>
<dbReference type="PANTHER" id="PTHR28538:SF1">
    <property type="entry name" value="INTEGRAL INNER NUCLEAR MEMBRANE PROTEIN IMA1"/>
    <property type="match status" value="1"/>
</dbReference>
<dbReference type="GO" id="GO:0034506">
    <property type="term" value="C:chromosome, centromeric core domain"/>
    <property type="evidence" value="ECO:0007669"/>
    <property type="project" value="TreeGrafter"/>
</dbReference>
<dbReference type="GO" id="GO:0034992">
    <property type="term" value="C:microtubule organizing center attachment site"/>
    <property type="evidence" value="ECO:0007669"/>
    <property type="project" value="TreeGrafter"/>
</dbReference>
<dbReference type="Pfam" id="PF09779">
    <property type="entry name" value="Ima1_N"/>
    <property type="match status" value="1"/>
</dbReference>
<comment type="subcellular location">
    <subcellularLocation>
        <location evidence="1">Nucleus inner membrane</location>
        <topology evidence="1">Multi-pass membrane protein</topology>
    </subcellularLocation>
</comment>
<evidence type="ECO:0000256" key="2">
    <source>
        <dbReference type="ARBA" id="ARBA00022692"/>
    </source>
</evidence>
<feature type="compositionally biased region" description="Polar residues" evidence="6">
    <location>
        <begin position="380"/>
        <end position="392"/>
    </location>
</feature>
<evidence type="ECO:0000256" key="1">
    <source>
        <dbReference type="ARBA" id="ARBA00004473"/>
    </source>
</evidence>
<proteinExistence type="predicted"/>
<feature type="compositionally biased region" description="Polar residues" evidence="6">
    <location>
        <begin position="324"/>
        <end position="346"/>
    </location>
</feature>
<keyword evidence="10" id="KW-1185">Reference proteome</keyword>
<dbReference type="InterPro" id="IPR018617">
    <property type="entry name" value="Ima1_N"/>
</dbReference>
<evidence type="ECO:0000256" key="4">
    <source>
        <dbReference type="ARBA" id="ARBA00023136"/>
    </source>
</evidence>
<dbReference type="Proteomes" id="UP000297716">
    <property type="component" value="Unassembled WGS sequence"/>
</dbReference>
<feature type="region of interest" description="Disordered" evidence="6">
    <location>
        <begin position="380"/>
        <end position="399"/>
    </location>
</feature>
<keyword evidence="2 7" id="KW-0812">Transmembrane</keyword>
<feature type="domain" description="Ima1 N-terminal" evidence="8">
    <location>
        <begin position="10"/>
        <end position="148"/>
    </location>
</feature>
<feature type="compositionally biased region" description="Basic and acidic residues" evidence="6">
    <location>
        <begin position="300"/>
        <end position="311"/>
    </location>
</feature>
<evidence type="ECO:0000313" key="9">
    <source>
        <dbReference type="EMBL" id="TGJ80439.1"/>
    </source>
</evidence>
<keyword evidence="5" id="KW-0539">Nucleus</keyword>
<accession>A0A4Z0Y8E7</accession>
<evidence type="ECO:0000256" key="7">
    <source>
        <dbReference type="SAM" id="Phobius"/>
    </source>
</evidence>
<organism evidence="9 10">
    <name type="scientific">Xylaria hypoxylon</name>
    <dbReference type="NCBI Taxonomy" id="37992"/>
    <lineage>
        <taxon>Eukaryota</taxon>
        <taxon>Fungi</taxon>
        <taxon>Dikarya</taxon>
        <taxon>Ascomycota</taxon>
        <taxon>Pezizomycotina</taxon>
        <taxon>Sordariomycetes</taxon>
        <taxon>Xylariomycetidae</taxon>
        <taxon>Xylariales</taxon>
        <taxon>Xylariaceae</taxon>
        <taxon>Xylaria</taxon>
    </lineage>
</organism>
<feature type="region of interest" description="Disordered" evidence="6">
    <location>
        <begin position="324"/>
        <end position="375"/>
    </location>
</feature>
<feature type="region of interest" description="Disordered" evidence="6">
    <location>
        <begin position="492"/>
        <end position="520"/>
    </location>
</feature>
<evidence type="ECO:0000313" key="10">
    <source>
        <dbReference type="Proteomes" id="UP000297716"/>
    </source>
</evidence>
<dbReference type="PANTHER" id="PTHR28538">
    <property type="entry name" value="INTEGRAL INNER NUCLEAR MEMBRANE PROTEIN IMA1"/>
    <property type="match status" value="1"/>
</dbReference>
<evidence type="ECO:0000259" key="8">
    <source>
        <dbReference type="Pfam" id="PF09779"/>
    </source>
</evidence>
<feature type="transmembrane region" description="Helical" evidence="7">
    <location>
        <begin position="625"/>
        <end position="642"/>
    </location>
</feature>
<gene>
    <name evidence="9" type="ORF">E0Z10_g8321</name>
</gene>
<dbReference type="GO" id="GO:0044732">
    <property type="term" value="C:mitotic spindle pole body"/>
    <property type="evidence" value="ECO:0007669"/>
    <property type="project" value="TreeGrafter"/>
</dbReference>
<reference evidence="9 10" key="1">
    <citation type="submission" date="2019-03" db="EMBL/GenBank/DDBJ databases">
        <title>Draft genome sequence of Xylaria hypoxylon DSM 108379, a ubiquitous saprotrophic-parasitic fungi on hardwood.</title>
        <authorList>
            <person name="Buettner E."/>
            <person name="Leonhardt S."/>
            <person name="Gebauer A.M."/>
            <person name="Liers C."/>
            <person name="Hofrichter M."/>
            <person name="Kellner H."/>
        </authorList>
    </citation>
    <scope>NUCLEOTIDE SEQUENCE [LARGE SCALE GENOMIC DNA]</scope>
    <source>
        <strain evidence="9 10">DSM 108379</strain>
    </source>
</reference>
<evidence type="ECO:0000256" key="3">
    <source>
        <dbReference type="ARBA" id="ARBA00022989"/>
    </source>
</evidence>
<feature type="transmembrane region" description="Helical" evidence="7">
    <location>
        <begin position="594"/>
        <end position="613"/>
    </location>
</feature>
<dbReference type="GO" id="GO:0005637">
    <property type="term" value="C:nuclear inner membrane"/>
    <property type="evidence" value="ECO:0007669"/>
    <property type="project" value="UniProtKB-SubCell"/>
</dbReference>
<dbReference type="OrthoDB" id="5966927at2759"/>
<dbReference type="GO" id="GO:0071765">
    <property type="term" value="P:nuclear inner membrane organization"/>
    <property type="evidence" value="ECO:0007669"/>
    <property type="project" value="InterPro"/>
</dbReference>
<protein>
    <recommendedName>
        <fullName evidence="8">Ima1 N-terminal domain-containing protein</fullName>
    </recommendedName>
</protein>
<evidence type="ECO:0000256" key="5">
    <source>
        <dbReference type="ARBA" id="ARBA00023242"/>
    </source>
</evidence>